<reference evidence="7 8" key="1">
    <citation type="submission" date="2019-04" db="EMBL/GenBank/DDBJ databases">
        <authorList>
            <consortium name="DOE Joint Genome Institute"/>
            <person name="Mondo S."/>
            <person name="Kjaerbolling I."/>
            <person name="Vesth T."/>
            <person name="Frisvad J.C."/>
            <person name="Nybo J.L."/>
            <person name="Theobald S."/>
            <person name="Kildgaard S."/>
            <person name="Isbrandt T."/>
            <person name="Kuo A."/>
            <person name="Sato A."/>
            <person name="Lyhne E.K."/>
            <person name="Kogle M.E."/>
            <person name="Wiebenga A."/>
            <person name="Kun R.S."/>
            <person name="Lubbers R.J."/>
            <person name="Makela M.R."/>
            <person name="Barry K."/>
            <person name="Chovatia M."/>
            <person name="Clum A."/>
            <person name="Daum C."/>
            <person name="Haridas S."/>
            <person name="He G."/>
            <person name="LaButti K."/>
            <person name="Lipzen A."/>
            <person name="Riley R."/>
            <person name="Salamov A."/>
            <person name="Simmons B.A."/>
            <person name="Magnuson J.K."/>
            <person name="Henrissat B."/>
            <person name="Mortensen U.H."/>
            <person name="Larsen T.O."/>
            <person name="Devries R.P."/>
            <person name="Grigoriev I.V."/>
            <person name="Machida M."/>
            <person name="Baker S.E."/>
            <person name="Andersen M.R."/>
            <person name="Cantor M.N."/>
            <person name="Hua S.X."/>
        </authorList>
    </citation>
    <scope>NUCLEOTIDE SEQUENCE [LARGE SCALE GENOMIC DNA]</scope>
    <source>
        <strain evidence="7 8">CBS 119388</strain>
    </source>
</reference>
<keyword evidence="4" id="KW-1133">Transmembrane helix</keyword>
<dbReference type="RefSeq" id="XP_031944702.1">
    <property type="nucleotide sequence ID" value="XM_032088773.1"/>
</dbReference>
<evidence type="ECO:0000256" key="5">
    <source>
        <dbReference type="ARBA" id="ARBA00023136"/>
    </source>
</evidence>
<organism evidence="7 8">
    <name type="scientific">Aspergillus pseudonomiae</name>
    <dbReference type="NCBI Taxonomy" id="1506151"/>
    <lineage>
        <taxon>Eukaryota</taxon>
        <taxon>Fungi</taxon>
        <taxon>Dikarya</taxon>
        <taxon>Ascomycota</taxon>
        <taxon>Pezizomycotina</taxon>
        <taxon>Eurotiomycetes</taxon>
        <taxon>Eurotiomycetidae</taxon>
        <taxon>Eurotiales</taxon>
        <taxon>Aspergillaceae</taxon>
        <taxon>Aspergillus</taxon>
        <taxon>Aspergillus subgen. Circumdati</taxon>
    </lineage>
</organism>
<dbReference type="PANTHER" id="PTHR22950">
    <property type="entry name" value="AMINO ACID TRANSPORTER"/>
    <property type="match status" value="1"/>
</dbReference>
<comment type="similarity">
    <text evidence="2">Belongs to the amino acid/polyamine transporter 2 family.</text>
</comment>
<dbReference type="Gene3D" id="1.20.1740.10">
    <property type="entry name" value="Amino acid/polyamine transporter I"/>
    <property type="match status" value="1"/>
</dbReference>
<dbReference type="FunFam" id="1.20.1740.10:FF:000039">
    <property type="entry name" value="Neutral amino acid transporter (Eurofung)"/>
    <property type="match status" value="1"/>
</dbReference>
<evidence type="ECO:0000256" key="2">
    <source>
        <dbReference type="ARBA" id="ARBA00008066"/>
    </source>
</evidence>
<name>A0A5N7DMZ1_9EURO</name>
<sequence length="462" mass="49724">MLDNKKGKASTAYDGDRTNPYWSVFEEKEVFKKTDIGVNFRQVGWFNAGVIFIKILFATGVLSLPSALHSLGAIGGSISIVAWGCFNTYCFVILGNFRTKHPYCHSIADMAEVVGGIVAKEATGLLYIIAYVLATGSGIVGVSTALNALSHHAACTVWWSFLATVVIIVTASMRKLQHVGWLTYAGFISIYAAVLIVVIGVTTRDRPAAAPQEGPYELGFVAINNPGFAAGMVASCTIFVSSAGTSAFLPVISEMRNPKDYKKPLYFCMTLVTTSYLAFSLVVYRWCGKWVASPSLGSAGQTIKMVSYGVALVGLIVSATLYLHVAAKYVFVRILGNSRHLQANTVVHWGTWIASTVILGALSFILAEAIPIFNYLIALIGSVCFAPLAMSLPGWLWLYDHWHYKNGTVKHKAVFILHCGLVLLGLLFLVGATYGVVIQIIDAYSSGTIGSAFSCADNSNSS</sequence>
<evidence type="ECO:0000256" key="1">
    <source>
        <dbReference type="ARBA" id="ARBA00004141"/>
    </source>
</evidence>
<proteinExistence type="inferred from homology"/>
<evidence type="ECO:0000256" key="4">
    <source>
        <dbReference type="ARBA" id="ARBA00022989"/>
    </source>
</evidence>
<gene>
    <name evidence="7" type="ORF">BDV37DRAFT_290690</name>
</gene>
<dbReference type="Proteomes" id="UP000325579">
    <property type="component" value="Unassembled WGS sequence"/>
</dbReference>
<dbReference type="PANTHER" id="PTHR22950:SF697">
    <property type="entry name" value="AMINO ACID TRANSPORTER (EUROFUNG)"/>
    <property type="match status" value="1"/>
</dbReference>
<evidence type="ECO:0000259" key="6">
    <source>
        <dbReference type="Pfam" id="PF01490"/>
    </source>
</evidence>
<dbReference type="GO" id="GO:0016020">
    <property type="term" value="C:membrane"/>
    <property type="evidence" value="ECO:0007669"/>
    <property type="project" value="UniProtKB-SubCell"/>
</dbReference>
<protein>
    <submittedName>
        <fullName evidence="7">Transmembrane amino acid transporter protein-domain-containing protein</fullName>
    </submittedName>
</protein>
<evidence type="ECO:0000313" key="7">
    <source>
        <dbReference type="EMBL" id="KAE8407383.1"/>
    </source>
</evidence>
<dbReference type="Pfam" id="PF01490">
    <property type="entry name" value="Aa_trans"/>
    <property type="match status" value="1"/>
</dbReference>
<accession>A0A5N6IF94</accession>
<keyword evidence="3 7" id="KW-0812">Transmembrane</keyword>
<dbReference type="InterPro" id="IPR013057">
    <property type="entry name" value="AA_transpt_TM"/>
</dbReference>
<accession>A0A5N7DMZ1</accession>
<keyword evidence="5" id="KW-0472">Membrane</keyword>
<dbReference type="EMBL" id="ML736748">
    <property type="protein sequence ID" value="KAE8407383.1"/>
    <property type="molecule type" value="Genomic_DNA"/>
</dbReference>
<evidence type="ECO:0000313" key="8">
    <source>
        <dbReference type="Proteomes" id="UP000325579"/>
    </source>
</evidence>
<dbReference type="AlphaFoldDB" id="A0A5N7DMZ1"/>
<keyword evidence="8" id="KW-1185">Reference proteome</keyword>
<feature type="domain" description="Amino acid transporter transmembrane" evidence="6">
    <location>
        <begin position="42"/>
        <end position="437"/>
    </location>
</feature>
<dbReference type="GO" id="GO:0015179">
    <property type="term" value="F:L-amino acid transmembrane transporter activity"/>
    <property type="evidence" value="ECO:0007669"/>
    <property type="project" value="TreeGrafter"/>
</dbReference>
<dbReference type="OrthoDB" id="40134at2759"/>
<evidence type="ECO:0000256" key="3">
    <source>
        <dbReference type="ARBA" id="ARBA00022692"/>
    </source>
</evidence>
<comment type="subcellular location">
    <subcellularLocation>
        <location evidence="1">Membrane</location>
        <topology evidence="1">Multi-pass membrane protein</topology>
    </subcellularLocation>
</comment>
<dbReference type="GeneID" id="43673464"/>